<dbReference type="Proteomes" id="UP000075787">
    <property type="component" value="Unassembled WGS sequence"/>
</dbReference>
<dbReference type="InterPro" id="IPR030678">
    <property type="entry name" value="Peptide/Ni-bd"/>
</dbReference>
<evidence type="ECO:0000256" key="3">
    <source>
        <dbReference type="ARBA" id="ARBA00022729"/>
    </source>
</evidence>
<dbReference type="EMBL" id="LPZR01000103">
    <property type="protein sequence ID" value="KYO53908.1"/>
    <property type="molecule type" value="Genomic_DNA"/>
</dbReference>
<dbReference type="PANTHER" id="PTHR30290:SF38">
    <property type="entry name" value="D,D-DIPEPTIDE-BINDING PERIPLASMIC PROTEIN DDPA-RELATED"/>
    <property type="match status" value="1"/>
</dbReference>
<dbReference type="GO" id="GO:1904680">
    <property type="term" value="F:peptide transmembrane transporter activity"/>
    <property type="evidence" value="ECO:0007669"/>
    <property type="project" value="TreeGrafter"/>
</dbReference>
<dbReference type="RefSeq" id="WP_062763380.1">
    <property type="nucleotide sequence ID" value="NZ_CP121043.1"/>
</dbReference>
<dbReference type="GO" id="GO:0043190">
    <property type="term" value="C:ATP-binding cassette (ABC) transporter complex"/>
    <property type="evidence" value="ECO:0007669"/>
    <property type="project" value="InterPro"/>
</dbReference>
<evidence type="ECO:0000256" key="2">
    <source>
        <dbReference type="ARBA" id="ARBA00005695"/>
    </source>
</evidence>
<dbReference type="Pfam" id="PF00496">
    <property type="entry name" value="SBP_bac_5"/>
    <property type="match status" value="1"/>
</dbReference>
<gene>
    <name evidence="6" type="ORF">AUP44_26025</name>
</gene>
<protein>
    <recommendedName>
        <fullName evidence="5">Solute-binding protein family 5 domain-containing protein</fullName>
    </recommendedName>
</protein>
<organism evidence="6 7">
    <name type="scientific">Tistrella mobilis</name>
    <dbReference type="NCBI Taxonomy" id="171437"/>
    <lineage>
        <taxon>Bacteria</taxon>
        <taxon>Pseudomonadati</taxon>
        <taxon>Pseudomonadota</taxon>
        <taxon>Alphaproteobacteria</taxon>
        <taxon>Geminicoccales</taxon>
        <taxon>Geminicoccaceae</taxon>
        <taxon>Tistrella</taxon>
    </lineage>
</organism>
<evidence type="ECO:0000259" key="5">
    <source>
        <dbReference type="Pfam" id="PF00496"/>
    </source>
</evidence>
<feature type="domain" description="Solute-binding protein family 5" evidence="5">
    <location>
        <begin position="78"/>
        <end position="444"/>
    </location>
</feature>
<dbReference type="AlphaFoldDB" id="A0A162L9G9"/>
<dbReference type="OrthoDB" id="9803988at2"/>
<comment type="similarity">
    <text evidence="2">Belongs to the bacterial solute-binding protein 5 family.</text>
</comment>
<dbReference type="Gene3D" id="3.40.190.10">
    <property type="entry name" value="Periplasmic binding protein-like II"/>
    <property type="match status" value="1"/>
</dbReference>
<dbReference type="GO" id="GO:0015833">
    <property type="term" value="P:peptide transport"/>
    <property type="evidence" value="ECO:0007669"/>
    <property type="project" value="TreeGrafter"/>
</dbReference>
<dbReference type="PIRSF" id="PIRSF002741">
    <property type="entry name" value="MppA"/>
    <property type="match status" value="1"/>
</dbReference>
<evidence type="ECO:0000256" key="1">
    <source>
        <dbReference type="ARBA" id="ARBA00004418"/>
    </source>
</evidence>
<name>A0A162L9G9_9PROT</name>
<accession>A0A162L9G9</accession>
<dbReference type="Gene3D" id="3.90.76.10">
    <property type="entry name" value="Dipeptide-binding Protein, Domain 1"/>
    <property type="match status" value="1"/>
</dbReference>
<comment type="subcellular location">
    <subcellularLocation>
        <location evidence="1">Periplasm</location>
    </subcellularLocation>
</comment>
<comment type="caution">
    <text evidence="6">The sequence shown here is derived from an EMBL/GenBank/DDBJ whole genome shotgun (WGS) entry which is preliminary data.</text>
</comment>
<proteinExistence type="inferred from homology"/>
<feature type="signal peptide" evidence="4">
    <location>
        <begin position="1"/>
        <end position="27"/>
    </location>
</feature>
<evidence type="ECO:0000313" key="7">
    <source>
        <dbReference type="Proteomes" id="UP000075787"/>
    </source>
</evidence>
<feature type="chain" id="PRO_5007836901" description="Solute-binding protein family 5 domain-containing protein" evidence="4">
    <location>
        <begin position="28"/>
        <end position="525"/>
    </location>
</feature>
<dbReference type="Gene3D" id="3.10.105.10">
    <property type="entry name" value="Dipeptide-binding Protein, Domain 3"/>
    <property type="match status" value="1"/>
</dbReference>
<evidence type="ECO:0000256" key="4">
    <source>
        <dbReference type="SAM" id="SignalP"/>
    </source>
</evidence>
<dbReference type="InterPro" id="IPR039424">
    <property type="entry name" value="SBP_5"/>
</dbReference>
<reference evidence="6 7" key="1">
    <citation type="submission" date="2015-12" db="EMBL/GenBank/DDBJ databases">
        <title>Genome sequence of Tistrella mobilis MCCC 1A02139.</title>
        <authorList>
            <person name="Lu L."/>
            <person name="Lai Q."/>
            <person name="Shao Z."/>
            <person name="Qian P."/>
        </authorList>
    </citation>
    <scope>NUCLEOTIDE SEQUENCE [LARGE SCALE GENOMIC DNA]</scope>
    <source>
        <strain evidence="6 7">MCCC 1A02139</strain>
    </source>
</reference>
<keyword evidence="3 4" id="KW-0732">Signal</keyword>
<dbReference type="SUPFAM" id="SSF53850">
    <property type="entry name" value="Periplasmic binding protein-like II"/>
    <property type="match status" value="1"/>
</dbReference>
<evidence type="ECO:0000313" key="6">
    <source>
        <dbReference type="EMBL" id="KYO53908.1"/>
    </source>
</evidence>
<dbReference type="PANTHER" id="PTHR30290">
    <property type="entry name" value="PERIPLASMIC BINDING COMPONENT OF ABC TRANSPORTER"/>
    <property type="match status" value="1"/>
</dbReference>
<dbReference type="InterPro" id="IPR000914">
    <property type="entry name" value="SBP_5_dom"/>
</dbReference>
<dbReference type="GO" id="GO:0030288">
    <property type="term" value="C:outer membrane-bounded periplasmic space"/>
    <property type="evidence" value="ECO:0007669"/>
    <property type="project" value="UniProtKB-ARBA"/>
</dbReference>
<sequence length="525" mass="57303">MTCVTTRQLGAAAVVTAALILPQTAFSADEAQRTERITIAIPTDLRSTNPGVQRDGTADLIMNHVVEGLVGHRQDLSVGPVLAESFEPSADGLSWRFQLRKGVHFQNGAEMTSADVAWSWNRYLKAETAWQCKRFFDGKQGAAITAIETPEPYAVVFRLEKPNPMLPLFMSNLQCNAAILHPSSVNEDGSWKAPVGTGPYVIGDWKPGRYVELDRFDGYTGRDGPSDGMTGAKPALADHLRFLIAPDGTVMKNALYAGELDFVPELGAAEIPEAESRGVSIYKQPILSWHLLLMQTQDPVLKDPRIRKAIAHAIDVPSIVAVASEGVATANPSGVATASPYHNATHDQWPAYDPALAQKLLKEAGYKGEPIRIQTNMRPGGYHETAVTAQAMMQAAGINAQIEVLDWATQLQNYLQGKYQMQSFVYSSRLDPALAYSSIIGDKTEQPSASWDDPDAIKLLEAAKQTMDPAVRGKIFDRIHSRMAEAVPVIGLYNDVRVIATAPNLKGYTPWSAGFDRFWGVTKTK</sequence>
<dbReference type="GeneID" id="97239433"/>